<comment type="caution">
    <text evidence="2">The sequence shown here is derived from an EMBL/GenBank/DDBJ whole genome shotgun (WGS) entry which is preliminary data.</text>
</comment>
<reference evidence="2" key="1">
    <citation type="submission" date="2020-03" db="EMBL/GenBank/DDBJ databases">
        <title>Intra-Species Differences in Population Size shape Life History and Genome Evolution.</title>
        <authorList>
            <person name="Willemsen D."/>
            <person name="Cui R."/>
            <person name="Valenzano D.R."/>
        </authorList>
    </citation>
    <scope>NUCLEOTIDE SEQUENCE</scope>
    <source>
        <strain evidence="2">GRZ</strain>
        <tissue evidence="2">Whole</tissue>
    </source>
</reference>
<dbReference type="EMBL" id="JAAVVJ010000016">
    <property type="protein sequence ID" value="KAF7204860.1"/>
    <property type="molecule type" value="Genomic_DNA"/>
</dbReference>
<protein>
    <submittedName>
        <fullName evidence="2">Transcript variant X3</fullName>
    </submittedName>
</protein>
<feature type="compositionally biased region" description="Low complexity" evidence="1">
    <location>
        <begin position="167"/>
        <end position="180"/>
    </location>
</feature>
<feature type="compositionally biased region" description="Basic residues" evidence="1">
    <location>
        <begin position="181"/>
        <end position="191"/>
    </location>
</feature>
<feature type="compositionally biased region" description="Low complexity" evidence="1">
    <location>
        <begin position="113"/>
        <end position="123"/>
    </location>
</feature>
<evidence type="ECO:0000256" key="1">
    <source>
        <dbReference type="SAM" id="MobiDB-lite"/>
    </source>
</evidence>
<organism evidence="2 3">
    <name type="scientific">Nothobranchius furzeri</name>
    <name type="common">Turquoise killifish</name>
    <dbReference type="NCBI Taxonomy" id="105023"/>
    <lineage>
        <taxon>Eukaryota</taxon>
        <taxon>Metazoa</taxon>
        <taxon>Chordata</taxon>
        <taxon>Craniata</taxon>
        <taxon>Vertebrata</taxon>
        <taxon>Euteleostomi</taxon>
        <taxon>Actinopterygii</taxon>
        <taxon>Neopterygii</taxon>
        <taxon>Teleostei</taxon>
        <taxon>Neoteleostei</taxon>
        <taxon>Acanthomorphata</taxon>
        <taxon>Ovalentaria</taxon>
        <taxon>Atherinomorphae</taxon>
        <taxon>Cyprinodontiformes</taxon>
        <taxon>Nothobranchiidae</taxon>
        <taxon>Nothobranchius</taxon>
    </lineage>
</organism>
<feature type="compositionally biased region" description="Basic residues" evidence="1">
    <location>
        <begin position="143"/>
        <end position="156"/>
    </location>
</feature>
<accession>A0A9D2XMH7</accession>
<evidence type="ECO:0000313" key="3">
    <source>
        <dbReference type="Proteomes" id="UP000822369"/>
    </source>
</evidence>
<proteinExistence type="predicted"/>
<feature type="region of interest" description="Disordered" evidence="1">
    <location>
        <begin position="228"/>
        <end position="256"/>
    </location>
</feature>
<gene>
    <name evidence="2" type="ORF">G4P62_012370</name>
</gene>
<feature type="region of interest" description="Disordered" evidence="1">
    <location>
        <begin position="1"/>
        <end position="20"/>
    </location>
</feature>
<sequence>MNERPVHMVPPSGNYAKCGQKSKSESDYYIVGARTQNGVDIEPQGPQFVAAQVDFCKSRTSVITVKKTVKEPQPAQRRVSLKQLQASSHSSFKRYSCPPIGICFSQSQSSSSSSASSSSCSSSPPVPTSVITGHDPLGWKFQPRSRSRSSRNHTRRLSLQIPQLDVPTPSSPSLNLSPKTKLTHRPKPSPRHHSEPSTLRVMEKALPVMAPEELCAVHLRATTLGEQSDEVFNDSAPEKRRDSASPALPHKVPPPVPLKTALTRQIAHAIGSSRRCLRLVSALRNNHKNTYSSVTYPTSGYSPHIMSQNNICTAEKVSAPDNLLYDNLCKIT</sequence>
<evidence type="ECO:0000313" key="2">
    <source>
        <dbReference type="EMBL" id="KAF7204860.1"/>
    </source>
</evidence>
<feature type="region of interest" description="Disordered" evidence="1">
    <location>
        <begin position="113"/>
        <end position="199"/>
    </location>
</feature>
<dbReference type="Proteomes" id="UP000822369">
    <property type="component" value="Chromosome 16"/>
</dbReference>
<dbReference type="AlphaFoldDB" id="A0A9D2XMH7"/>
<name>A0A9D2XMH7_NOTFU</name>